<dbReference type="GO" id="GO:0009003">
    <property type="term" value="F:signal peptidase activity"/>
    <property type="evidence" value="ECO:0007669"/>
    <property type="project" value="UniProtKB-EC"/>
</dbReference>
<name>A0A2A8D6Y0_9MICC</name>
<dbReference type="PRINTS" id="PR00727">
    <property type="entry name" value="LEADERPTASE"/>
</dbReference>
<evidence type="ECO:0000256" key="7">
    <source>
        <dbReference type="RuleBase" id="RU362042"/>
    </source>
</evidence>
<reference evidence="9" key="1">
    <citation type="submission" date="2017-10" db="EMBL/GenBank/DDBJ databases">
        <title>Kefir isolates.</title>
        <authorList>
            <person name="Kim Y."/>
            <person name="Blasche S."/>
        </authorList>
    </citation>
    <scope>NUCLEOTIDE SEQUENCE [LARGE SCALE GENOMIC DNA]</scope>
    <source>
        <strain evidence="9">OG2-2</strain>
    </source>
</reference>
<comment type="catalytic activity">
    <reaction evidence="1 7">
        <text>Cleavage of hydrophobic, N-terminal signal or leader sequences from secreted and periplasmic proteins.</text>
        <dbReference type="EC" id="3.4.21.89"/>
    </reaction>
</comment>
<feature type="active site" evidence="6">
    <location>
        <position position="119"/>
    </location>
</feature>
<evidence type="ECO:0000313" key="10">
    <source>
        <dbReference type="Proteomes" id="UP000219947"/>
    </source>
</evidence>
<evidence type="ECO:0000256" key="5">
    <source>
        <dbReference type="ARBA" id="ARBA00022801"/>
    </source>
</evidence>
<dbReference type="InterPro" id="IPR000223">
    <property type="entry name" value="Pept_S26A_signal_pept_1"/>
</dbReference>
<feature type="domain" description="Peptidase S26" evidence="8">
    <location>
        <begin position="23"/>
        <end position="208"/>
    </location>
</feature>
<dbReference type="AlphaFoldDB" id="A0A2A8D6Y0"/>
<comment type="caution">
    <text evidence="9">The sequence shown here is derived from an EMBL/GenBank/DDBJ whole genome shotgun (WGS) entry which is preliminary data.</text>
</comment>
<dbReference type="Gene3D" id="2.10.109.10">
    <property type="entry name" value="Umud Fragment, subunit A"/>
    <property type="match status" value="1"/>
</dbReference>
<dbReference type="SUPFAM" id="SSF51306">
    <property type="entry name" value="LexA/Signal peptidase"/>
    <property type="match status" value="1"/>
</dbReference>
<feature type="active site" evidence="6">
    <location>
        <position position="51"/>
    </location>
</feature>
<dbReference type="PANTHER" id="PTHR43390">
    <property type="entry name" value="SIGNAL PEPTIDASE I"/>
    <property type="match status" value="1"/>
</dbReference>
<keyword evidence="10" id="KW-1185">Reference proteome</keyword>
<dbReference type="NCBIfam" id="TIGR02227">
    <property type="entry name" value="sigpep_I_bact"/>
    <property type="match status" value="1"/>
</dbReference>
<dbReference type="EC" id="3.4.21.89" evidence="4 7"/>
<keyword evidence="7" id="KW-1133">Transmembrane helix</keyword>
<dbReference type="PROSITE" id="PS00761">
    <property type="entry name" value="SPASE_I_3"/>
    <property type="match status" value="1"/>
</dbReference>
<keyword evidence="7" id="KW-0645">Protease</keyword>
<accession>A0A2A8D6Y0</accession>
<evidence type="ECO:0000256" key="6">
    <source>
        <dbReference type="PIRSR" id="PIRSR600223-1"/>
    </source>
</evidence>
<organism evidence="9 10">
    <name type="scientific">Rothia dentocariosa</name>
    <dbReference type="NCBI Taxonomy" id="2047"/>
    <lineage>
        <taxon>Bacteria</taxon>
        <taxon>Bacillati</taxon>
        <taxon>Actinomycetota</taxon>
        <taxon>Actinomycetes</taxon>
        <taxon>Micrococcales</taxon>
        <taxon>Micrococcaceae</taxon>
        <taxon>Rothia</taxon>
    </lineage>
</organism>
<dbReference type="EMBL" id="PDEV01000001">
    <property type="protein sequence ID" value="PEN16640.1"/>
    <property type="molecule type" value="Genomic_DNA"/>
</dbReference>
<dbReference type="Pfam" id="PF10502">
    <property type="entry name" value="Peptidase_S26"/>
    <property type="match status" value="1"/>
</dbReference>
<gene>
    <name evidence="9" type="primary">lepB</name>
    <name evidence="9" type="ORF">CRM92_00950</name>
</gene>
<evidence type="ECO:0000256" key="4">
    <source>
        <dbReference type="ARBA" id="ARBA00013208"/>
    </source>
</evidence>
<comment type="similarity">
    <text evidence="3 7">Belongs to the peptidase S26 family.</text>
</comment>
<protein>
    <recommendedName>
        <fullName evidence="4 7">Signal peptidase I</fullName>
        <ecNumber evidence="4 7">3.4.21.89</ecNumber>
    </recommendedName>
</protein>
<evidence type="ECO:0000256" key="3">
    <source>
        <dbReference type="ARBA" id="ARBA00009370"/>
    </source>
</evidence>
<evidence type="ECO:0000256" key="1">
    <source>
        <dbReference type="ARBA" id="ARBA00000677"/>
    </source>
</evidence>
<evidence type="ECO:0000256" key="2">
    <source>
        <dbReference type="ARBA" id="ARBA00004401"/>
    </source>
</evidence>
<dbReference type="InterPro" id="IPR019758">
    <property type="entry name" value="Pept_S26A_signal_pept_1_CS"/>
</dbReference>
<dbReference type="GO" id="GO:0006465">
    <property type="term" value="P:signal peptide processing"/>
    <property type="evidence" value="ECO:0007669"/>
    <property type="project" value="InterPro"/>
</dbReference>
<dbReference type="PANTHER" id="PTHR43390:SF1">
    <property type="entry name" value="CHLOROPLAST PROCESSING PEPTIDASE"/>
    <property type="match status" value="1"/>
</dbReference>
<keyword evidence="7" id="KW-0812">Transmembrane</keyword>
<dbReference type="InterPro" id="IPR019533">
    <property type="entry name" value="Peptidase_S26"/>
</dbReference>
<keyword evidence="7" id="KW-0472">Membrane</keyword>
<dbReference type="GO" id="GO:0004252">
    <property type="term" value="F:serine-type endopeptidase activity"/>
    <property type="evidence" value="ECO:0007669"/>
    <property type="project" value="InterPro"/>
</dbReference>
<evidence type="ECO:0000259" key="8">
    <source>
        <dbReference type="Pfam" id="PF10502"/>
    </source>
</evidence>
<dbReference type="CDD" id="cd06530">
    <property type="entry name" value="S26_SPase_I"/>
    <property type="match status" value="1"/>
</dbReference>
<dbReference type="GO" id="GO:0005886">
    <property type="term" value="C:plasma membrane"/>
    <property type="evidence" value="ECO:0007669"/>
    <property type="project" value="UniProtKB-SubCell"/>
</dbReference>
<dbReference type="Proteomes" id="UP000219947">
    <property type="component" value="Unassembled WGS sequence"/>
</dbReference>
<comment type="subcellular location">
    <subcellularLocation>
        <location evidence="2">Cell membrane</location>
        <topology evidence="2">Single-pass type II membrane protein</topology>
    </subcellularLocation>
    <subcellularLocation>
        <location evidence="7">Membrane</location>
        <topology evidence="7">Single-pass type II membrane protein</topology>
    </subcellularLocation>
</comment>
<feature type="transmembrane region" description="Helical" evidence="7">
    <location>
        <begin position="20"/>
        <end position="41"/>
    </location>
</feature>
<sequence>MELAESSAEPQMRRHSVRGWRLVLVACALALCIMLGIRTFIADVYYIPSDSMEPTYMPGDRVLVSKLSDSSHIHRGDIVVFDGTGSLSPYKSGDGFWNDPVKHTGQWLGLAPTETVYIKRVIALEGDTVSCCTDQGKITLNGEPLDEPYIYPQDSPSTTKFNVVVPRGRMWVMGDHRSVSVDSRSLLGAPGGGLIRTDKIIGTVDFRLHF</sequence>
<proteinExistence type="inferred from homology"/>
<evidence type="ECO:0000313" key="9">
    <source>
        <dbReference type="EMBL" id="PEN16640.1"/>
    </source>
</evidence>
<keyword evidence="5 7" id="KW-0378">Hydrolase</keyword>
<dbReference type="InterPro" id="IPR036286">
    <property type="entry name" value="LexA/Signal_pep-like_sf"/>
</dbReference>